<dbReference type="AlphaFoldDB" id="A0A941EUP1"/>
<dbReference type="Gene3D" id="1.10.10.10">
    <property type="entry name" value="Winged helix-like DNA-binding domain superfamily/Winged helix DNA-binding domain"/>
    <property type="match status" value="1"/>
</dbReference>
<organism evidence="5 6">
    <name type="scientific">Actinospica durhamensis</name>
    <dbReference type="NCBI Taxonomy" id="1508375"/>
    <lineage>
        <taxon>Bacteria</taxon>
        <taxon>Bacillati</taxon>
        <taxon>Actinomycetota</taxon>
        <taxon>Actinomycetes</taxon>
        <taxon>Catenulisporales</taxon>
        <taxon>Actinospicaceae</taxon>
        <taxon>Actinospica</taxon>
    </lineage>
</organism>
<dbReference type="Proteomes" id="UP000675781">
    <property type="component" value="Unassembled WGS sequence"/>
</dbReference>
<evidence type="ECO:0000313" key="5">
    <source>
        <dbReference type="EMBL" id="MBR7836722.1"/>
    </source>
</evidence>
<keyword evidence="2" id="KW-0238">DNA-binding</keyword>
<dbReference type="EMBL" id="JAGSOG010000157">
    <property type="protein sequence ID" value="MBR7836722.1"/>
    <property type="molecule type" value="Genomic_DNA"/>
</dbReference>
<dbReference type="SUPFAM" id="SSF46785">
    <property type="entry name" value="Winged helix' DNA-binding domain"/>
    <property type="match status" value="1"/>
</dbReference>
<keyword evidence="3" id="KW-0804">Transcription</keyword>
<dbReference type="SUPFAM" id="SSF64288">
    <property type="entry name" value="Chorismate lyase-like"/>
    <property type="match status" value="1"/>
</dbReference>
<dbReference type="Gene3D" id="3.40.1410.10">
    <property type="entry name" value="Chorismate lyase-like"/>
    <property type="match status" value="1"/>
</dbReference>
<gene>
    <name evidence="5" type="ORF">KDL01_25805</name>
</gene>
<dbReference type="GO" id="GO:0003700">
    <property type="term" value="F:DNA-binding transcription factor activity"/>
    <property type="evidence" value="ECO:0007669"/>
    <property type="project" value="InterPro"/>
</dbReference>
<name>A0A941EUP1_9ACTN</name>
<evidence type="ECO:0000256" key="3">
    <source>
        <dbReference type="ARBA" id="ARBA00023163"/>
    </source>
</evidence>
<evidence type="ECO:0000256" key="2">
    <source>
        <dbReference type="ARBA" id="ARBA00023125"/>
    </source>
</evidence>
<sequence length="260" mass="28601">MAPTPAPENSALYRELAMRLRHAISDGTYPPGSRLPSEHELAQSFGMARSTVRRALTILGEDGLIASHQGARRTVLAEPRLQSFGELRSFSRWARSIGEVPGGRVDLLERRGASAVQARELGLAPGDPLVYLVRVRMLTGVPVMIERTAYVERAGLRLSFIDLEHESISDRLEEHGIVFAHAEHTIDAVNASADDARLLEIEPGRAILRERRRATDPQGRPLEWSEDRYVGDGVAFTIRNSLAMSPLTRGRAVSTTGNPP</sequence>
<dbReference type="PANTHER" id="PTHR44846:SF1">
    <property type="entry name" value="MANNOSYL-D-GLYCERATE TRANSPORT_METABOLISM SYSTEM REPRESSOR MNGR-RELATED"/>
    <property type="match status" value="1"/>
</dbReference>
<reference evidence="5" key="1">
    <citation type="submission" date="2021-04" db="EMBL/GenBank/DDBJ databases">
        <title>Genome based classification of Actinospica acidithermotolerans sp. nov., an actinobacterium isolated from an Indonesian hot spring.</title>
        <authorList>
            <person name="Kusuma A.B."/>
            <person name="Putra K.E."/>
            <person name="Nafisah S."/>
            <person name="Loh J."/>
            <person name="Nouioui I."/>
            <person name="Goodfellow M."/>
        </authorList>
    </citation>
    <scope>NUCLEOTIDE SEQUENCE</scope>
    <source>
        <strain evidence="5">CSCA 57</strain>
    </source>
</reference>
<evidence type="ECO:0000313" key="6">
    <source>
        <dbReference type="Proteomes" id="UP000675781"/>
    </source>
</evidence>
<dbReference type="SMART" id="SM00866">
    <property type="entry name" value="UTRA"/>
    <property type="match status" value="1"/>
</dbReference>
<dbReference type="PANTHER" id="PTHR44846">
    <property type="entry name" value="MANNOSYL-D-GLYCERATE TRANSPORT/METABOLISM SYSTEM REPRESSOR MNGR-RELATED"/>
    <property type="match status" value="1"/>
</dbReference>
<dbReference type="PRINTS" id="PR00035">
    <property type="entry name" value="HTHGNTR"/>
</dbReference>
<accession>A0A941EUP1</accession>
<protein>
    <submittedName>
        <fullName evidence="5">GntR family transcriptional regulator</fullName>
    </submittedName>
</protein>
<dbReference type="Pfam" id="PF00392">
    <property type="entry name" value="GntR"/>
    <property type="match status" value="1"/>
</dbReference>
<dbReference type="InterPro" id="IPR050679">
    <property type="entry name" value="Bact_HTH_transcr_reg"/>
</dbReference>
<dbReference type="InterPro" id="IPR000524">
    <property type="entry name" value="Tscrpt_reg_HTH_GntR"/>
</dbReference>
<evidence type="ECO:0000259" key="4">
    <source>
        <dbReference type="PROSITE" id="PS50949"/>
    </source>
</evidence>
<proteinExistence type="predicted"/>
<dbReference type="CDD" id="cd07377">
    <property type="entry name" value="WHTH_GntR"/>
    <property type="match status" value="1"/>
</dbReference>
<dbReference type="GO" id="GO:0003677">
    <property type="term" value="F:DNA binding"/>
    <property type="evidence" value="ECO:0007669"/>
    <property type="project" value="UniProtKB-KW"/>
</dbReference>
<keyword evidence="6" id="KW-1185">Reference proteome</keyword>
<dbReference type="Pfam" id="PF07702">
    <property type="entry name" value="UTRA"/>
    <property type="match status" value="1"/>
</dbReference>
<comment type="caution">
    <text evidence="5">The sequence shown here is derived from an EMBL/GenBank/DDBJ whole genome shotgun (WGS) entry which is preliminary data.</text>
</comment>
<dbReference type="RefSeq" id="WP_212531196.1">
    <property type="nucleotide sequence ID" value="NZ_JAGSOG010000157.1"/>
</dbReference>
<feature type="domain" description="HTH gntR-type" evidence="4">
    <location>
        <begin position="10"/>
        <end position="79"/>
    </location>
</feature>
<dbReference type="SMART" id="SM00345">
    <property type="entry name" value="HTH_GNTR"/>
    <property type="match status" value="1"/>
</dbReference>
<dbReference type="InterPro" id="IPR036390">
    <property type="entry name" value="WH_DNA-bd_sf"/>
</dbReference>
<evidence type="ECO:0000256" key="1">
    <source>
        <dbReference type="ARBA" id="ARBA00023015"/>
    </source>
</evidence>
<keyword evidence="1" id="KW-0805">Transcription regulation</keyword>
<dbReference type="InterPro" id="IPR011663">
    <property type="entry name" value="UTRA"/>
</dbReference>
<dbReference type="InterPro" id="IPR036388">
    <property type="entry name" value="WH-like_DNA-bd_sf"/>
</dbReference>
<dbReference type="PROSITE" id="PS50949">
    <property type="entry name" value="HTH_GNTR"/>
    <property type="match status" value="1"/>
</dbReference>
<dbReference type="InterPro" id="IPR028978">
    <property type="entry name" value="Chorismate_lyase_/UTRA_dom_sf"/>
</dbReference>
<dbReference type="GO" id="GO:0045892">
    <property type="term" value="P:negative regulation of DNA-templated transcription"/>
    <property type="evidence" value="ECO:0007669"/>
    <property type="project" value="TreeGrafter"/>
</dbReference>